<dbReference type="InterPro" id="IPR013656">
    <property type="entry name" value="PAS_4"/>
</dbReference>
<dbReference type="PRINTS" id="PR00344">
    <property type="entry name" value="BCTRLSENSOR"/>
</dbReference>
<dbReference type="Pfam" id="PF00512">
    <property type="entry name" value="HisKA"/>
    <property type="match status" value="1"/>
</dbReference>
<feature type="domain" description="Histidine kinase" evidence="6">
    <location>
        <begin position="312"/>
        <end position="545"/>
    </location>
</feature>
<sequence>MNNDQRLDAFSEDRLDPSLALQAAGLGAWRILPLTHDLIIDQLARTLLNVPDTADFLRFQQLLALIHPEDQGTFTKAWERLLAAPTQIDERIRIMLSPNQVRSIRYWGQSYFSSEGDFIGSTGLCQEVKITVSDKVITTREVDQWLSLFFEQAPLGISLLEGPTYILRFANTPFQQIWNLSGPVEEVLNRPVFEAFPGIAGLGLEELLEQVRATNQPVGGQEQPAYFVRNGVSELAYVNFVYAPLLGTLGKEYIVVVATDVTEMVLARQEIESRRKESQVMAEVLTRNNEQLSQANIQLSRSNELLQSFAYVASHDLQEPLRKIQQFVDLLRPQLPDQNLVAENYLNRVQASARRMSELMQALLEFSQVPSRVNSPKPVSLSEVLEEVVLLLELSLKESQAELSIDPLPTVWGQKQLLIRLFQNLLSNAIKFSRVDRSGATTIPRIQLTSTLINASDLSLKIHPAQKAAQYIRIDVTDNGVGFDPEYLPRMFQIFQRLHSKSEYSGNGIGLAISEKIVTSMGGAITAYSQLGKGATFQVFFPNVLKENEDKRPTL</sequence>
<organism evidence="7 8">
    <name type="scientific">Siphonobacter curvatus</name>
    <dbReference type="NCBI Taxonomy" id="2094562"/>
    <lineage>
        <taxon>Bacteria</taxon>
        <taxon>Pseudomonadati</taxon>
        <taxon>Bacteroidota</taxon>
        <taxon>Cytophagia</taxon>
        <taxon>Cytophagales</taxon>
        <taxon>Cytophagaceae</taxon>
        <taxon>Siphonobacter</taxon>
    </lineage>
</organism>
<dbReference type="InterPro" id="IPR003661">
    <property type="entry name" value="HisK_dim/P_dom"/>
</dbReference>
<dbReference type="InterPro" id="IPR036890">
    <property type="entry name" value="HATPase_C_sf"/>
</dbReference>
<dbReference type="OrthoDB" id="9766459at2"/>
<dbReference type="PANTHER" id="PTHR43304:SF1">
    <property type="entry name" value="PAC DOMAIN-CONTAINING PROTEIN"/>
    <property type="match status" value="1"/>
</dbReference>
<comment type="caution">
    <text evidence="7">The sequence shown here is derived from an EMBL/GenBank/DDBJ whole genome shotgun (WGS) entry which is preliminary data.</text>
</comment>
<dbReference type="SUPFAM" id="SSF47384">
    <property type="entry name" value="Homodimeric domain of signal transducing histidine kinase"/>
    <property type="match status" value="1"/>
</dbReference>
<gene>
    <name evidence="7" type="ORF">C5O19_16380</name>
</gene>
<accession>A0A2S7IJY9</accession>
<dbReference type="InterPro" id="IPR005467">
    <property type="entry name" value="His_kinase_dom"/>
</dbReference>
<keyword evidence="4" id="KW-0808">Transferase</keyword>
<evidence type="ECO:0000256" key="2">
    <source>
        <dbReference type="ARBA" id="ARBA00012438"/>
    </source>
</evidence>
<keyword evidence="8" id="KW-1185">Reference proteome</keyword>
<keyword evidence="3" id="KW-0597">Phosphoprotein</keyword>
<dbReference type="GO" id="GO:0000155">
    <property type="term" value="F:phosphorelay sensor kinase activity"/>
    <property type="evidence" value="ECO:0007669"/>
    <property type="project" value="InterPro"/>
</dbReference>
<dbReference type="AlphaFoldDB" id="A0A2S7IJY9"/>
<dbReference type="Gene3D" id="3.30.565.10">
    <property type="entry name" value="Histidine kinase-like ATPase, C-terminal domain"/>
    <property type="match status" value="1"/>
</dbReference>
<dbReference type="EMBL" id="PTRA01000002">
    <property type="protein sequence ID" value="PQA56912.1"/>
    <property type="molecule type" value="Genomic_DNA"/>
</dbReference>
<dbReference type="InterPro" id="IPR036097">
    <property type="entry name" value="HisK_dim/P_sf"/>
</dbReference>
<dbReference type="SUPFAM" id="SSF55874">
    <property type="entry name" value="ATPase domain of HSP90 chaperone/DNA topoisomerase II/histidine kinase"/>
    <property type="match status" value="1"/>
</dbReference>
<dbReference type="InterPro" id="IPR052162">
    <property type="entry name" value="Sensor_kinase/Photoreceptor"/>
</dbReference>
<name>A0A2S7IJY9_9BACT</name>
<dbReference type="InterPro" id="IPR004358">
    <property type="entry name" value="Sig_transdc_His_kin-like_C"/>
</dbReference>
<dbReference type="Gene3D" id="1.10.287.130">
    <property type="match status" value="1"/>
</dbReference>
<keyword evidence="5" id="KW-0418">Kinase</keyword>
<evidence type="ECO:0000313" key="7">
    <source>
        <dbReference type="EMBL" id="PQA56912.1"/>
    </source>
</evidence>
<dbReference type="EC" id="2.7.13.3" evidence="2"/>
<evidence type="ECO:0000256" key="1">
    <source>
        <dbReference type="ARBA" id="ARBA00000085"/>
    </source>
</evidence>
<dbReference type="InterPro" id="IPR003594">
    <property type="entry name" value="HATPase_dom"/>
</dbReference>
<dbReference type="RefSeq" id="WP_104714486.1">
    <property type="nucleotide sequence ID" value="NZ_PTRA01000002.1"/>
</dbReference>
<dbReference type="PANTHER" id="PTHR43304">
    <property type="entry name" value="PHYTOCHROME-LIKE PROTEIN CPH1"/>
    <property type="match status" value="1"/>
</dbReference>
<dbReference type="InterPro" id="IPR035965">
    <property type="entry name" value="PAS-like_dom_sf"/>
</dbReference>
<evidence type="ECO:0000256" key="5">
    <source>
        <dbReference type="ARBA" id="ARBA00022777"/>
    </source>
</evidence>
<evidence type="ECO:0000256" key="4">
    <source>
        <dbReference type="ARBA" id="ARBA00022679"/>
    </source>
</evidence>
<dbReference type="PROSITE" id="PS50109">
    <property type="entry name" value="HIS_KIN"/>
    <property type="match status" value="1"/>
</dbReference>
<dbReference type="CDD" id="cd00082">
    <property type="entry name" value="HisKA"/>
    <property type="match status" value="1"/>
</dbReference>
<proteinExistence type="predicted"/>
<comment type="catalytic activity">
    <reaction evidence="1">
        <text>ATP + protein L-histidine = ADP + protein N-phospho-L-histidine.</text>
        <dbReference type="EC" id="2.7.13.3"/>
    </reaction>
</comment>
<evidence type="ECO:0000259" key="6">
    <source>
        <dbReference type="PROSITE" id="PS50109"/>
    </source>
</evidence>
<protein>
    <recommendedName>
        <fullName evidence="2">histidine kinase</fullName>
        <ecNumber evidence="2">2.7.13.3</ecNumber>
    </recommendedName>
</protein>
<dbReference type="SUPFAM" id="SSF55785">
    <property type="entry name" value="PYP-like sensor domain (PAS domain)"/>
    <property type="match status" value="1"/>
</dbReference>
<dbReference type="Proteomes" id="UP000239590">
    <property type="component" value="Unassembled WGS sequence"/>
</dbReference>
<evidence type="ECO:0000256" key="3">
    <source>
        <dbReference type="ARBA" id="ARBA00022553"/>
    </source>
</evidence>
<dbReference type="SMART" id="SM00387">
    <property type="entry name" value="HATPase_c"/>
    <property type="match status" value="1"/>
</dbReference>
<dbReference type="Gene3D" id="3.30.450.20">
    <property type="entry name" value="PAS domain"/>
    <property type="match status" value="2"/>
</dbReference>
<dbReference type="Pfam" id="PF08448">
    <property type="entry name" value="PAS_4"/>
    <property type="match status" value="1"/>
</dbReference>
<dbReference type="SMART" id="SM00388">
    <property type="entry name" value="HisKA"/>
    <property type="match status" value="1"/>
</dbReference>
<evidence type="ECO:0000313" key="8">
    <source>
        <dbReference type="Proteomes" id="UP000239590"/>
    </source>
</evidence>
<reference evidence="8" key="1">
    <citation type="submission" date="2018-02" db="EMBL/GenBank/DDBJ databases">
        <title>Genome sequencing of Solimonas sp. HR-BB.</title>
        <authorList>
            <person name="Lee Y."/>
            <person name="Jeon C.O."/>
        </authorList>
    </citation>
    <scope>NUCLEOTIDE SEQUENCE [LARGE SCALE GENOMIC DNA]</scope>
    <source>
        <strain evidence="8">HR-U</strain>
    </source>
</reference>
<dbReference type="Pfam" id="PF02518">
    <property type="entry name" value="HATPase_c"/>
    <property type="match status" value="1"/>
</dbReference>